<evidence type="ECO:0000313" key="4">
    <source>
        <dbReference type="Proteomes" id="UP001270362"/>
    </source>
</evidence>
<dbReference type="Proteomes" id="UP001270362">
    <property type="component" value="Unassembled WGS sequence"/>
</dbReference>
<sequence>METESQKCRVGKSAEVLKREHENFKKEVAPVISKDETLASTKEELERQILKIKGDRHNRPSRASTGAVATKDLDAATKAHDAYTQERAAGGRMVASAVQRGLDAMAKFIGAYSSLLETVMSAGGPYGEVGYQTLSILLIVVVNKSKNDSRIVDHLTQIQKSIPRLAVWKAIYPNDTMRELVANAYIQVIEFSRAAAKYFTRFWHRVYLAVAPKVTIKFDEAATRLYKILAEINAEAMLGLHDNTSTIKQRVISLHDDAKRGELDRKQLLDQNQKLIAQNEELQQKMDEQIQEANRRDREEDMKALSAFQRLLDVDPHIPATSLTAVKQVLMQVFPNDLHFSSNVPYTGHLQLNRASLEENPAYQQWRKQPRSSLLFLSGYTEYAGRKLKGTHSWLSPAAIYIAEDLTRQNANVAFFSCHPDFENPRVPGAAVLSSLVFQVLQWRPAILRNKDAEFRHILATTPPDKRERGLVILLSAALLEMQDMRAVPIDTITNELARLVTDLGSSELCVKVAIVAETSGGEGDWHSRFLPEHEFAKDRLLVVREWNQRSLTPRETSVARRPSIWSEELVHEWG</sequence>
<evidence type="ECO:0000259" key="2">
    <source>
        <dbReference type="Pfam" id="PF24809"/>
    </source>
</evidence>
<comment type="caution">
    <text evidence="3">The sequence shown here is derived from an EMBL/GenBank/DDBJ whole genome shotgun (WGS) entry which is preliminary data.</text>
</comment>
<gene>
    <name evidence="3" type="ORF">B0T22DRAFT_515714</name>
</gene>
<accession>A0AAE0XCW6</accession>
<name>A0AAE0XCW6_9PEZI</name>
<feature type="domain" description="DUF7708" evidence="2">
    <location>
        <begin position="102"/>
        <end position="239"/>
    </location>
</feature>
<dbReference type="EMBL" id="JAULSO010000002">
    <property type="protein sequence ID" value="KAK3690380.1"/>
    <property type="molecule type" value="Genomic_DNA"/>
</dbReference>
<dbReference type="AlphaFoldDB" id="A0AAE0XCW6"/>
<protein>
    <recommendedName>
        <fullName evidence="2">DUF7708 domain-containing protein</fullName>
    </recommendedName>
</protein>
<proteinExistence type="predicted"/>
<evidence type="ECO:0000256" key="1">
    <source>
        <dbReference type="SAM" id="Coils"/>
    </source>
</evidence>
<reference evidence="3" key="1">
    <citation type="journal article" date="2023" name="Mol. Phylogenet. Evol.">
        <title>Genome-scale phylogeny and comparative genomics of the fungal order Sordariales.</title>
        <authorList>
            <person name="Hensen N."/>
            <person name="Bonometti L."/>
            <person name="Westerberg I."/>
            <person name="Brannstrom I.O."/>
            <person name="Guillou S."/>
            <person name="Cros-Aarteil S."/>
            <person name="Calhoun S."/>
            <person name="Haridas S."/>
            <person name="Kuo A."/>
            <person name="Mondo S."/>
            <person name="Pangilinan J."/>
            <person name="Riley R."/>
            <person name="LaButti K."/>
            <person name="Andreopoulos B."/>
            <person name="Lipzen A."/>
            <person name="Chen C."/>
            <person name="Yan M."/>
            <person name="Daum C."/>
            <person name="Ng V."/>
            <person name="Clum A."/>
            <person name="Steindorff A."/>
            <person name="Ohm R.A."/>
            <person name="Martin F."/>
            <person name="Silar P."/>
            <person name="Natvig D.O."/>
            <person name="Lalanne C."/>
            <person name="Gautier V."/>
            <person name="Ament-Velasquez S.L."/>
            <person name="Kruys A."/>
            <person name="Hutchinson M.I."/>
            <person name="Powell A.J."/>
            <person name="Barry K."/>
            <person name="Miller A.N."/>
            <person name="Grigoriev I.V."/>
            <person name="Debuchy R."/>
            <person name="Gladieux P."/>
            <person name="Hiltunen Thoren M."/>
            <person name="Johannesson H."/>
        </authorList>
    </citation>
    <scope>NUCLEOTIDE SEQUENCE</scope>
    <source>
        <strain evidence="3">CBS 314.62</strain>
    </source>
</reference>
<reference evidence="3" key="2">
    <citation type="submission" date="2023-06" db="EMBL/GenBank/DDBJ databases">
        <authorList>
            <consortium name="Lawrence Berkeley National Laboratory"/>
            <person name="Haridas S."/>
            <person name="Hensen N."/>
            <person name="Bonometti L."/>
            <person name="Westerberg I."/>
            <person name="Brannstrom I.O."/>
            <person name="Guillou S."/>
            <person name="Cros-Aarteil S."/>
            <person name="Calhoun S."/>
            <person name="Kuo A."/>
            <person name="Mondo S."/>
            <person name="Pangilinan J."/>
            <person name="Riley R."/>
            <person name="Labutti K."/>
            <person name="Andreopoulos B."/>
            <person name="Lipzen A."/>
            <person name="Chen C."/>
            <person name="Yanf M."/>
            <person name="Daum C."/>
            <person name="Ng V."/>
            <person name="Clum A."/>
            <person name="Steindorff A."/>
            <person name="Ohm R."/>
            <person name="Martin F."/>
            <person name="Silar P."/>
            <person name="Natvig D."/>
            <person name="Lalanne C."/>
            <person name="Gautier V."/>
            <person name="Ament-Velasquez S.L."/>
            <person name="Kruys A."/>
            <person name="Hutchinson M.I."/>
            <person name="Powell A.J."/>
            <person name="Barry K."/>
            <person name="Miller A.N."/>
            <person name="Grigoriev I.V."/>
            <person name="Debuchy R."/>
            <person name="Gladieux P."/>
            <person name="Thoren M.H."/>
            <person name="Johannesson H."/>
        </authorList>
    </citation>
    <scope>NUCLEOTIDE SEQUENCE</scope>
    <source>
        <strain evidence="3">CBS 314.62</strain>
    </source>
</reference>
<dbReference type="Pfam" id="PF24809">
    <property type="entry name" value="DUF7708"/>
    <property type="match status" value="1"/>
</dbReference>
<organism evidence="3 4">
    <name type="scientific">Podospora appendiculata</name>
    <dbReference type="NCBI Taxonomy" id="314037"/>
    <lineage>
        <taxon>Eukaryota</taxon>
        <taxon>Fungi</taxon>
        <taxon>Dikarya</taxon>
        <taxon>Ascomycota</taxon>
        <taxon>Pezizomycotina</taxon>
        <taxon>Sordariomycetes</taxon>
        <taxon>Sordariomycetidae</taxon>
        <taxon>Sordariales</taxon>
        <taxon>Podosporaceae</taxon>
        <taxon>Podospora</taxon>
    </lineage>
</organism>
<dbReference type="InterPro" id="IPR056125">
    <property type="entry name" value="DUF7708"/>
</dbReference>
<keyword evidence="1" id="KW-0175">Coiled coil</keyword>
<feature type="coiled-coil region" evidence="1">
    <location>
        <begin position="265"/>
        <end position="299"/>
    </location>
</feature>
<keyword evidence="4" id="KW-1185">Reference proteome</keyword>
<evidence type="ECO:0000313" key="3">
    <source>
        <dbReference type="EMBL" id="KAK3690380.1"/>
    </source>
</evidence>